<accession>A0A2N9JLG5</accession>
<gene>
    <name evidence="2" type="ORF">MPLG2_3393</name>
</gene>
<evidence type="ECO:0000259" key="1">
    <source>
        <dbReference type="Pfam" id="PF13338"/>
    </source>
</evidence>
<dbReference type="InterPro" id="IPR025159">
    <property type="entry name" value="AbiEi_N"/>
</dbReference>
<dbReference type="OrthoDB" id="5146042at2"/>
<dbReference type="KEGG" id="mgg:MPLG2_3393"/>
<dbReference type="Pfam" id="PF13338">
    <property type="entry name" value="AbiEi_4"/>
    <property type="match status" value="1"/>
</dbReference>
<dbReference type="EMBL" id="LT985188">
    <property type="protein sequence ID" value="SPD88423.1"/>
    <property type="molecule type" value="Genomic_DNA"/>
</dbReference>
<keyword evidence="3" id="KW-1185">Reference proteome</keyword>
<proteinExistence type="predicted"/>
<reference evidence="2 3" key="1">
    <citation type="submission" date="2018-02" db="EMBL/GenBank/DDBJ databases">
        <authorList>
            <person name="Cohen D.B."/>
            <person name="Kent A.D."/>
        </authorList>
    </citation>
    <scope>NUCLEOTIDE SEQUENCE [LARGE SCALE GENOMIC DNA]</scope>
    <source>
        <strain evidence="2">1</strain>
    </source>
</reference>
<sequence length="310" mass="33450">MRARTALPADLVALAQRQAGVLSRDQLLRFALSRQTIARLLASGLLTVLTPGIYLRGGEPSWMSRAWAGLLIGGSTAVLGGPTAGYLQKLVREPPDVITVYSNRQLAPRDGWLFVRGTRACSGEPARTRYEATVIDLCAEGDEDDVAAVLADAVSSRRTTTKKLLAEVHSRSRLRHRSLLCDVLGDVDAGAHSALERRFLVDVERAHGLPTATRQAHAGTAHRSDAWYEEYALVVELDSKRHHSGGATFHDTTRDNDHALVGLTTLRLRWAHVTGSNACATAQVLGAALAARGWHGPLTSCPKCALVHPI</sequence>
<organism evidence="2 3">
    <name type="scientific">Micropruina glycogenica</name>
    <dbReference type="NCBI Taxonomy" id="75385"/>
    <lineage>
        <taxon>Bacteria</taxon>
        <taxon>Bacillati</taxon>
        <taxon>Actinomycetota</taxon>
        <taxon>Actinomycetes</taxon>
        <taxon>Propionibacteriales</taxon>
        <taxon>Nocardioidaceae</taxon>
        <taxon>Micropruina</taxon>
    </lineage>
</organism>
<dbReference type="Proteomes" id="UP000238164">
    <property type="component" value="Chromosome 1"/>
</dbReference>
<evidence type="ECO:0000313" key="3">
    <source>
        <dbReference type="Proteomes" id="UP000238164"/>
    </source>
</evidence>
<protein>
    <recommendedName>
        <fullName evidence="1">AbiEi antitoxin N-terminal domain-containing protein</fullName>
    </recommendedName>
</protein>
<name>A0A2N9JLG5_9ACTN</name>
<feature type="domain" description="AbiEi antitoxin N-terminal" evidence="1">
    <location>
        <begin position="11"/>
        <end position="55"/>
    </location>
</feature>
<dbReference type="AlphaFoldDB" id="A0A2N9JLG5"/>
<evidence type="ECO:0000313" key="2">
    <source>
        <dbReference type="EMBL" id="SPD88423.1"/>
    </source>
</evidence>
<dbReference type="RefSeq" id="WP_158681265.1">
    <property type="nucleotide sequence ID" value="NZ_BAAAGO010000001.1"/>
</dbReference>